<keyword evidence="1" id="KW-0547">Nucleotide-binding</keyword>
<evidence type="ECO:0000256" key="1">
    <source>
        <dbReference type="PROSITE-ProRule" id="PRU00283"/>
    </source>
</evidence>
<evidence type="ECO:0000259" key="4">
    <source>
        <dbReference type="PROSITE" id="PS50067"/>
    </source>
</evidence>
<dbReference type="InParanoid" id="A0A0G4GTP1"/>
<feature type="domain" description="Kinesin motor" evidence="4">
    <location>
        <begin position="8"/>
        <end position="346"/>
    </location>
</feature>
<accession>A0A0G4GTP1</accession>
<dbReference type="VEuPathDB" id="CryptoDB:Vbra_10309"/>
<feature type="compositionally biased region" description="Acidic residues" evidence="3">
    <location>
        <begin position="492"/>
        <end position="503"/>
    </location>
</feature>
<dbReference type="PRINTS" id="PR00380">
    <property type="entry name" value="KINESINHEAVY"/>
</dbReference>
<name>A0A0G4GTP1_VITBC</name>
<feature type="compositionally biased region" description="Polar residues" evidence="3">
    <location>
        <begin position="448"/>
        <end position="457"/>
    </location>
</feature>
<feature type="binding site" evidence="1">
    <location>
        <begin position="82"/>
        <end position="89"/>
    </location>
    <ligand>
        <name>ATP</name>
        <dbReference type="ChEBI" id="CHEBI:30616"/>
    </ligand>
</feature>
<evidence type="ECO:0000256" key="2">
    <source>
        <dbReference type="SAM" id="Coils"/>
    </source>
</evidence>
<feature type="region of interest" description="Disordered" evidence="3">
    <location>
        <begin position="768"/>
        <end position="932"/>
    </location>
</feature>
<feature type="compositionally biased region" description="Low complexity" evidence="3">
    <location>
        <begin position="904"/>
        <end position="913"/>
    </location>
</feature>
<dbReference type="GO" id="GO:0003777">
    <property type="term" value="F:microtubule motor activity"/>
    <property type="evidence" value="ECO:0007669"/>
    <property type="project" value="InterPro"/>
</dbReference>
<feature type="compositionally biased region" description="Basic residues" evidence="3">
    <location>
        <begin position="1005"/>
        <end position="1021"/>
    </location>
</feature>
<evidence type="ECO:0000313" key="5">
    <source>
        <dbReference type="EMBL" id="CEM34085.1"/>
    </source>
</evidence>
<feature type="region of interest" description="Disordered" evidence="3">
    <location>
        <begin position="435"/>
        <end position="650"/>
    </location>
</feature>
<feature type="region of interest" description="Disordered" evidence="3">
    <location>
        <begin position="1005"/>
        <end position="1041"/>
    </location>
</feature>
<dbReference type="GO" id="GO:0005524">
    <property type="term" value="F:ATP binding"/>
    <property type="evidence" value="ECO:0007669"/>
    <property type="project" value="UniProtKB-UniRule"/>
</dbReference>
<dbReference type="GO" id="GO:0005874">
    <property type="term" value="C:microtubule"/>
    <property type="evidence" value="ECO:0007669"/>
    <property type="project" value="TreeGrafter"/>
</dbReference>
<dbReference type="Gene3D" id="3.40.850.10">
    <property type="entry name" value="Kinesin motor domain"/>
    <property type="match status" value="1"/>
</dbReference>
<dbReference type="GO" id="GO:0007018">
    <property type="term" value="P:microtubule-based movement"/>
    <property type="evidence" value="ECO:0007669"/>
    <property type="project" value="InterPro"/>
</dbReference>
<dbReference type="Pfam" id="PF00225">
    <property type="entry name" value="Kinesin"/>
    <property type="match status" value="1"/>
</dbReference>
<dbReference type="InterPro" id="IPR027640">
    <property type="entry name" value="Kinesin-like_fam"/>
</dbReference>
<dbReference type="SUPFAM" id="SSF52540">
    <property type="entry name" value="P-loop containing nucleoside triphosphate hydrolases"/>
    <property type="match status" value="1"/>
</dbReference>
<organism evidence="5 6">
    <name type="scientific">Vitrella brassicaformis (strain CCMP3155)</name>
    <dbReference type="NCBI Taxonomy" id="1169540"/>
    <lineage>
        <taxon>Eukaryota</taxon>
        <taxon>Sar</taxon>
        <taxon>Alveolata</taxon>
        <taxon>Colpodellida</taxon>
        <taxon>Vitrellaceae</taxon>
        <taxon>Vitrella</taxon>
    </lineage>
</organism>
<dbReference type="GO" id="GO:0008017">
    <property type="term" value="F:microtubule binding"/>
    <property type="evidence" value="ECO:0007669"/>
    <property type="project" value="InterPro"/>
</dbReference>
<dbReference type="GO" id="GO:0016887">
    <property type="term" value="F:ATP hydrolysis activity"/>
    <property type="evidence" value="ECO:0007669"/>
    <property type="project" value="TreeGrafter"/>
</dbReference>
<feature type="region of interest" description="Disordered" evidence="3">
    <location>
        <begin position="1071"/>
        <end position="1096"/>
    </location>
</feature>
<dbReference type="SMART" id="SM00129">
    <property type="entry name" value="KISc"/>
    <property type="match status" value="1"/>
</dbReference>
<dbReference type="Proteomes" id="UP000041254">
    <property type="component" value="Unassembled WGS sequence"/>
</dbReference>
<feature type="compositionally biased region" description="Low complexity" evidence="3">
    <location>
        <begin position="923"/>
        <end position="932"/>
    </location>
</feature>
<feature type="compositionally biased region" description="Pro residues" evidence="3">
    <location>
        <begin position="573"/>
        <end position="590"/>
    </location>
</feature>
<dbReference type="PROSITE" id="PS50067">
    <property type="entry name" value="KINESIN_MOTOR_2"/>
    <property type="match status" value="1"/>
</dbReference>
<feature type="compositionally biased region" description="Basic and acidic residues" evidence="3">
    <location>
        <begin position="624"/>
        <end position="639"/>
    </location>
</feature>
<dbReference type="EMBL" id="CDMY01000802">
    <property type="protein sequence ID" value="CEM34085.1"/>
    <property type="molecule type" value="Genomic_DNA"/>
</dbReference>
<keyword evidence="1" id="KW-0067">ATP-binding</keyword>
<evidence type="ECO:0000313" key="6">
    <source>
        <dbReference type="Proteomes" id="UP000041254"/>
    </source>
</evidence>
<feature type="compositionally biased region" description="Acidic residues" evidence="3">
    <location>
        <begin position="603"/>
        <end position="623"/>
    </location>
</feature>
<dbReference type="PANTHER" id="PTHR24115">
    <property type="entry name" value="KINESIN-RELATED"/>
    <property type="match status" value="1"/>
</dbReference>
<gene>
    <name evidence="5" type="ORF">Vbra_10309</name>
</gene>
<feature type="compositionally biased region" description="Acidic residues" evidence="3">
    <location>
        <begin position="540"/>
        <end position="549"/>
    </location>
</feature>
<keyword evidence="1" id="KW-0505">Motor protein</keyword>
<evidence type="ECO:0000256" key="3">
    <source>
        <dbReference type="SAM" id="MobiDB-lite"/>
    </source>
</evidence>
<feature type="compositionally biased region" description="Low complexity" evidence="3">
    <location>
        <begin position="550"/>
        <end position="559"/>
    </location>
</feature>
<feature type="compositionally biased region" description="Basic and acidic residues" evidence="3">
    <location>
        <begin position="471"/>
        <end position="480"/>
    </location>
</feature>
<feature type="coiled-coil region" evidence="2">
    <location>
        <begin position="674"/>
        <end position="708"/>
    </location>
</feature>
<dbReference type="InterPro" id="IPR027417">
    <property type="entry name" value="P-loop_NTPase"/>
</dbReference>
<protein>
    <recommendedName>
        <fullName evidence="4">Kinesin motor domain-containing protein</fullName>
    </recommendedName>
</protein>
<feature type="compositionally biased region" description="Basic and acidic residues" evidence="3">
    <location>
        <begin position="841"/>
        <end position="859"/>
    </location>
</feature>
<dbReference type="GO" id="GO:0005871">
    <property type="term" value="C:kinesin complex"/>
    <property type="evidence" value="ECO:0007669"/>
    <property type="project" value="TreeGrafter"/>
</dbReference>
<dbReference type="InterPro" id="IPR001752">
    <property type="entry name" value="Kinesin_motor_dom"/>
</dbReference>
<reference evidence="5 6" key="1">
    <citation type="submission" date="2014-11" db="EMBL/GenBank/DDBJ databases">
        <authorList>
            <person name="Zhu J."/>
            <person name="Qi W."/>
            <person name="Song R."/>
        </authorList>
    </citation>
    <scope>NUCLEOTIDE SEQUENCE [LARGE SCALE GENOMIC DNA]</scope>
</reference>
<proteinExistence type="inferred from homology"/>
<keyword evidence="2" id="KW-0175">Coiled coil</keyword>
<comment type="similarity">
    <text evidence="1">Belongs to the TRAFAC class myosin-kinesin ATPase superfamily. Kinesin family.</text>
</comment>
<dbReference type="STRING" id="1169540.A0A0G4GTP1"/>
<sequence>MRRQPPEPILSVLRLSPGPLPRSPSFTLSLPTNRINVGKQNFQFDRIYEQDARTDQIYGDVVHPLVESAVLEGLNCTVLTHGNASSGKTATMMGWDRFAGVVECAVDGLFGVAREQRERDSSNMYLVHGSVLLIDGDSIVDPLQCCLPLTLRGDENDGGVYVEGITLVEASDPAHLKDMMKLAGENMREFVHRGKAKRASSGVESRYHTVVSILVEAFDRPPSGDQHTTSTHENKSLCVVPRSLPCRSLRTSRMTFVDLVGLTPSAQHSQGIHRSTDASLLALSDVVNAVAARMHVPYKSSLLTRLLQDSIGGTSRTLVLAHLDTHAEKSHEMTGALRFAATCRKVINQPEPSPSVQSGKLIDLWEELESSRQELEGLIEAKRNNSSSSSSSIGVGSASVVDGLPDALMQKTADLMYRLTGYLPDDIPTLLGAIQPTAPQATPPPHTVTLQGESPGNNDPHDSPVQSFFRLDGDTQRFMEESPNPPVGMGEGEGEGEGEEEHDESGGGENDDAETVVPVPFGEPLIAEQPVVRETTTTTDEQEPTDDQYQDQYQDQDQQQPEEDTDTATSQPLLPPPQAPLSPLLMPPSERPMHVNPPIQEETPSEEEDENDHGEGLGEEMGVEGERQHQHEREQRERAPCMTARVGSVSSKEREREWEYDAARAMLESRTKQLTNVQLKLQAALLSLQEKERRIAELEKQIASDESSELLTVCLSEHRELYTILKPILKGRFSLSEAPPSPPLSLSPLFAPLRSLAGWVAAYNKQQEDLQRDSKAKKGGALGGRVGSSMRGCGLVDKRTATDEATKDSDSDLVSSSSSRILRRKVPLDDPYDNNSSGGDGSRRDTSSSGRRDLAEQPPRHAKGMGFEGSPVPSLNDTTIGSPPPTKEDRQHTHPTNRQPEDQASAPSSSRISAPPPPPPHMSMPSVHPHPAQHAHYPVVAAGAGAGGAPFGALMQPTHAQQHPGGEGQFIAQQQHMNNGAGAIHQPHPVGLPYTHVPLSYTSHHHPGHQGSFHHHQHHHPSAAGRPLQRAPSLPPHAMGRSVSPLVTHRQHPHMMAWPSSFIGPLAPAPAAGPGAAAGPGRGSIGYPAQPGPFFR</sequence>
<dbReference type="AlphaFoldDB" id="A0A0G4GTP1"/>
<feature type="compositionally biased region" description="Basic and acidic residues" evidence="3">
    <location>
        <begin position="796"/>
        <end position="810"/>
    </location>
</feature>
<dbReference type="InterPro" id="IPR036961">
    <property type="entry name" value="Kinesin_motor_dom_sf"/>
</dbReference>
<keyword evidence="6" id="KW-1185">Reference proteome</keyword>